<dbReference type="GO" id="GO:0016787">
    <property type="term" value="F:hydrolase activity"/>
    <property type="evidence" value="ECO:0007669"/>
    <property type="project" value="InterPro"/>
</dbReference>
<dbReference type="InterPro" id="IPR051049">
    <property type="entry name" value="Dienelactone_hydrolase-like"/>
</dbReference>
<dbReference type="Proteomes" id="UP000176504">
    <property type="component" value="Unassembled WGS sequence"/>
</dbReference>
<evidence type="ECO:0000259" key="2">
    <source>
        <dbReference type="Pfam" id="PF01738"/>
    </source>
</evidence>
<gene>
    <name evidence="3" type="ORF">A3A78_02360</name>
</gene>
<keyword evidence="1" id="KW-1133">Transmembrane helix</keyword>
<keyword evidence="1" id="KW-0812">Transmembrane</keyword>
<sequence length="281" mass="31078">MKKKLPILIGLIFIAGLGFFLFKKYSKRPPSQDQTVTTPSPTPTNLLTLESTPKYEVSSQNVNYYGNVNGYLAKPAQDGTYPGIVMIHEWWGLNDNIREMAKLLASQGYIVLAVDLHNGKVAQTADEARELTSSLNQDEALNNMKAAREYLIKGNADKIAGLGWCFGGKQSLQLALSGVPLDATVIYYGSLETDQNKLSSIKWPVLGVFGGEDQSIPVDSVKEFETGLKNLKVENEIYIYPKVGHAFANPSNQNYAPEETKDAWAKTLSFLEKHLQKTSNK</sequence>
<feature type="domain" description="Dienelactone hydrolase" evidence="2">
    <location>
        <begin position="69"/>
        <end position="274"/>
    </location>
</feature>
<comment type="caution">
    <text evidence="3">The sequence shown here is derived from an EMBL/GenBank/DDBJ whole genome shotgun (WGS) entry which is preliminary data.</text>
</comment>
<dbReference type="Gene3D" id="3.40.50.1820">
    <property type="entry name" value="alpha/beta hydrolase"/>
    <property type="match status" value="1"/>
</dbReference>
<dbReference type="InterPro" id="IPR029058">
    <property type="entry name" value="AB_hydrolase_fold"/>
</dbReference>
<dbReference type="EMBL" id="MEVI01000001">
    <property type="protein sequence ID" value="OGC55858.1"/>
    <property type="molecule type" value="Genomic_DNA"/>
</dbReference>
<dbReference type="PANTHER" id="PTHR46623:SF6">
    <property type="entry name" value="ALPHA_BETA-HYDROLASES SUPERFAMILY PROTEIN"/>
    <property type="match status" value="1"/>
</dbReference>
<keyword evidence="1" id="KW-0472">Membrane</keyword>
<dbReference type="Pfam" id="PF01738">
    <property type="entry name" value="DLH"/>
    <property type="match status" value="1"/>
</dbReference>
<dbReference type="SUPFAM" id="SSF53474">
    <property type="entry name" value="alpha/beta-Hydrolases"/>
    <property type="match status" value="1"/>
</dbReference>
<evidence type="ECO:0000313" key="3">
    <source>
        <dbReference type="EMBL" id="OGC55858.1"/>
    </source>
</evidence>
<evidence type="ECO:0000256" key="1">
    <source>
        <dbReference type="SAM" id="Phobius"/>
    </source>
</evidence>
<feature type="transmembrane region" description="Helical" evidence="1">
    <location>
        <begin position="6"/>
        <end position="22"/>
    </location>
</feature>
<evidence type="ECO:0000313" key="4">
    <source>
        <dbReference type="Proteomes" id="UP000176504"/>
    </source>
</evidence>
<proteinExistence type="predicted"/>
<protein>
    <recommendedName>
        <fullName evidence="2">Dienelactone hydrolase domain-containing protein</fullName>
    </recommendedName>
</protein>
<organism evidence="3 4">
    <name type="scientific">candidate division WWE3 bacterium RIFCSPLOWO2_01_FULL_41_18</name>
    <dbReference type="NCBI Taxonomy" id="1802625"/>
    <lineage>
        <taxon>Bacteria</taxon>
        <taxon>Katanobacteria</taxon>
    </lineage>
</organism>
<reference evidence="3 4" key="1">
    <citation type="journal article" date="2016" name="Nat. Commun.">
        <title>Thousands of microbial genomes shed light on interconnected biogeochemical processes in an aquifer system.</title>
        <authorList>
            <person name="Anantharaman K."/>
            <person name="Brown C.T."/>
            <person name="Hug L.A."/>
            <person name="Sharon I."/>
            <person name="Castelle C.J."/>
            <person name="Probst A.J."/>
            <person name="Thomas B.C."/>
            <person name="Singh A."/>
            <person name="Wilkins M.J."/>
            <person name="Karaoz U."/>
            <person name="Brodie E.L."/>
            <person name="Williams K.H."/>
            <person name="Hubbard S.S."/>
            <person name="Banfield J.F."/>
        </authorList>
    </citation>
    <scope>NUCLEOTIDE SEQUENCE [LARGE SCALE GENOMIC DNA]</scope>
</reference>
<dbReference type="AlphaFoldDB" id="A0A1F4VFZ4"/>
<dbReference type="PANTHER" id="PTHR46623">
    <property type="entry name" value="CARBOXYMETHYLENEBUTENOLIDASE-RELATED"/>
    <property type="match status" value="1"/>
</dbReference>
<name>A0A1F4VFZ4_UNCKA</name>
<accession>A0A1F4VFZ4</accession>
<dbReference type="InterPro" id="IPR002925">
    <property type="entry name" value="Dienelactn_hydro"/>
</dbReference>